<dbReference type="Pfam" id="PF13380">
    <property type="entry name" value="CoA_binding_2"/>
    <property type="match status" value="1"/>
</dbReference>
<sequence>MSSDAEKISGRMLHILQGYQFAGTLYLINARRVEIGGLKCYPSLSDLPETPDLAIVLVPSQAVLGVVKEAVSMAVPHVIIYSSGFSEAGETGRAMAADLLRATQGSRTRIMGPNSEGLIQVPRNLPLSFSPVIDPARQRARFRPGTTAVVSQSGGIGFAVADHLERAGIGIHTVVTTGNEIDLELSDFVRYFATQPDVENIFMFLEGLNDPAAFVEACTLAHAHGKLLAAIKVGESAAGRPAVTAHTGKVPDENLDFKDLFRSAGVVPLADISDVIDVIQSKHRLRTATGRRVAVVTVSGGGGIWVTDQLATVGLQTPRLTPELTASLRKYVQQYASLLNPIDVTAQAIYDGAFAPVLREIVAADEIDAVLIVGTFGYDHKLLLDHDFRNAVEQSDKPIVVFSYTPPSNDATMEFETLGIPWFTSPRRAALALAAVCGRVPSSEASVSSTRDVGRRADPEVASAATDIAT</sequence>
<dbReference type="EMBL" id="JAUSTP010000045">
    <property type="protein sequence ID" value="MDQ0191461.1"/>
    <property type="molecule type" value="Genomic_DNA"/>
</dbReference>
<dbReference type="Pfam" id="PF13607">
    <property type="entry name" value="Succ_CoA_lig"/>
    <property type="match status" value="1"/>
</dbReference>
<dbReference type="PANTHER" id="PTHR42793">
    <property type="entry name" value="COA BINDING DOMAIN CONTAINING PROTEIN"/>
    <property type="match status" value="1"/>
</dbReference>
<dbReference type="SUPFAM" id="SSF52210">
    <property type="entry name" value="Succinyl-CoA synthetase domains"/>
    <property type="match status" value="2"/>
</dbReference>
<gene>
    <name evidence="3" type="ORF">J2S03_003332</name>
</gene>
<dbReference type="InterPro" id="IPR016102">
    <property type="entry name" value="Succinyl-CoA_synth-like"/>
</dbReference>
<evidence type="ECO:0000256" key="1">
    <source>
        <dbReference type="SAM" id="MobiDB-lite"/>
    </source>
</evidence>
<dbReference type="Proteomes" id="UP001232973">
    <property type="component" value="Unassembled WGS sequence"/>
</dbReference>
<comment type="caution">
    <text evidence="3">The sequence shown here is derived from an EMBL/GenBank/DDBJ whole genome shotgun (WGS) entry which is preliminary data.</text>
</comment>
<accession>A0ABT9XP32</accession>
<reference evidence="3 4" key="1">
    <citation type="submission" date="2023-07" db="EMBL/GenBank/DDBJ databases">
        <title>Genomic Encyclopedia of Type Strains, Phase IV (KMG-IV): sequencing the most valuable type-strain genomes for metagenomic binning, comparative biology and taxonomic classification.</title>
        <authorList>
            <person name="Goeker M."/>
        </authorList>
    </citation>
    <scope>NUCLEOTIDE SEQUENCE [LARGE SCALE GENOMIC DNA]</scope>
    <source>
        <strain evidence="3 4">DSM 4006</strain>
    </source>
</reference>
<dbReference type="PANTHER" id="PTHR42793:SF1">
    <property type="entry name" value="PEPTIDYL-LYSINE N-ACETYLTRANSFERASE PATZ"/>
    <property type="match status" value="1"/>
</dbReference>
<organism evidence="3 4">
    <name type="scientific">Alicyclobacillus cycloheptanicus</name>
    <dbReference type="NCBI Taxonomy" id="1457"/>
    <lineage>
        <taxon>Bacteria</taxon>
        <taxon>Bacillati</taxon>
        <taxon>Bacillota</taxon>
        <taxon>Bacilli</taxon>
        <taxon>Bacillales</taxon>
        <taxon>Alicyclobacillaceae</taxon>
        <taxon>Alicyclobacillus</taxon>
    </lineage>
</organism>
<name>A0ABT9XP32_9BACL</name>
<dbReference type="SMART" id="SM00881">
    <property type="entry name" value="CoA_binding"/>
    <property type="match status" value="1"/>
</dbReference>
<dbReference type="InterPro" id="IPR036291">
    <property type="entry name" value="NAD(P)-bd_dom_sf"/>
</dbReference>
<dbReference type="InterPro" id="IPR032875">
    <property type="entry name" value="Succ_CoA_lig_flav_dom"/>
</dbReference>
<dbReference type="Gene3D" id="3.40.50.720">
    <property type="entry name" value="NAD(P)-binding Rossmann-like Domain"/>
    <property type="match status" value="1"/>
</dbReference>
<feature type="region of interest" description="Disordered" evidence="1">
    <location>
        <begin position="447"/>
        <end position="470"/>
    </location>
</feature>
<proteinExistence type="predicted"/>
<dbReference type="Gene3D" id="3.40.50.261">
    <property type="entry name" value="Succinyl-CoA synthetase domains"/>
    <property type="match status" value="2"/>
</dbReference>
<keyword evidence="4" id="KW-1185">Reference proteome</keyword>
<dbReference type="SUPFAM" id="SSF51735">
    <property type="entry name" value="NAD(P)-binding Rossmann-fold domains"/>
    <property type="match status" value="1"/>
</dbReference>
<evidence type="ECO:0000313" key="4">
    <source>
        <dbReference type="Proteomes" id="UP001232973"/>
    </source>
</evidence>
<feature type="domain" description="CoA-binding" evidence="2">
    <location>
        <begin position="1"/>
        <end position="85"/>
    </location>
</feature>
<evidence type="ECO:0000259" key="2">
    <source>
        <dbReference type="SMART" id="SM00881"/>
    </source>
</evidence>
<evidence type="ECO:0000313" key="3">
    <source>
        <dbReference type="EMBL" id="MDQ0191461.1"/>
    </source>
</evidence>
<dbReference type="InterPro" id="IPR003781">
    <property type="entry name" value="CoA-bd"/>
</dbReference>
<protein>
    <submittedName>
        <fullName evidence="3">Acyl-CoA synthetase (NDP forming)</fullName>
    </submittedName>
</protein>